<evidence type="ECO:0000259" key="4">
    <source>
        <dbReference type="PROSITE" id="PS50102"/>
    </source>
</evidence>
<dbReference type="PANTHER" id="PTHR15481">
    <property type="entry name" value="RIBONUCLEIC ACID BINDING PROTEIN S1"/>
    <property type="match status" value="1"/>
</dbReference>
<dbReference type="Gene3D" id="3.30.70.330">
    <property type="match status" value="1"/>
</dbReference>
<dbReference type="SUPFAM" id="SSF54928">
    <property type="entry name" value="RNA-binding domain, RBD"/>
    <property type="match status" value="1"/>
</dbReference>
<dbReference type="AlphaFoldDB" id="C4WVR8"/>
<evidence type="ECO:0000256" key="2">
    <source>
        <dbReference type="PROSITE-ProRule" id="PRU00176"/>
    </source>
</evidence>
<dbReference type="EMBL" id="AK341639">
    <property type="protein sequence ID" value="BAH71988.1"/>
    <property type="molecule type" value="mRNA"/>
</dbReference>
<protein>
    <submittedName>
        <fullName evidence="5">ACYPI002883 protein</fullName>
    </submittedName>
</protein>
<sequence length="169" mass="18792">MSPDKQSRSSGLRFPTELEKNKLFVKGLPFTCTKTDIENIFKPYGALKDVRVVTFRNGHSKGLAYVDFEDEVSAAQALLKTDNTIIKDRTISVALSRPPERRDPSEIKSYPPVAKFKSQASPLLLGRRAKLSFTPSVLQKKSAQTASTSADDKTPLNNDDFRKMLLGSK</sequence>
<dbReference type="GO" id="GO:0005737">
    <property type="term" value="C:cytoplasm"/>
    <property type="evidence" value="ECO:0007669"/>
    <property type="project" value="TreeGrafter"/>
</dbReference>
<dbReference type="GO" id="GO:0061574">
    <property type="term" value="C:ASAP complex"/>
    <property type="evidence" value="ECO:0007669"/>
    <property type="project" value="TreeGrafter"/>
</dbReference>
<evidence type="ECO:0000313" key="5">
    <source>
        <dbReference type="EMBL" id="BAH71988.1"/>
    </source>
</evidence>
<dbReference type="Pfam" id="PF05391">
    <property type="entry name" value="Lsm_interact"/>
    <property type="match status" value="1"/>
</dbReference>
<dbReference type="SMART" id="SM00360">
    <property type="entry name" value="RRM"/>
    <property type="match status" value="1"/>
</dbReference>
<organism evidence="5">
    <name type="scientific">Acyrthosiphon pisum</name>
    <name type="common">Pea aphid</name>
    <dbReference type="NCBI Taxonomy" id="7029"/>
    <lineage>
        <taxon>Eukaryota</taxon>
        <taxon>Metazoa</taxon>
        <taxon>Ecdysozoa</taxon>
        <taxon>Arthropoda</taxon>
        <taxon>Hexapoda</taxon>
        <taxon>Insecta</taxon>
        <taxon>Pterygota</taxon>
        <taxon>Neoptera</taxon>
        <taxon>Paraneoptera</taxon>
        <taxon>Hemiptera</taxon>
        <taxon>Sternorrhyncha</taxon>
        <taxon>Aphidomorpha</taxon>
        <taxon>Aphidoidea</taxon>
        <taxon>Aphididae</taxon>
        <taxon>Macrosiphini</taxon>
        <taxon>Acyrthosiphon</taxon>
    </lineage>
</organism>
<feature type="compositionally biased region" description="Basic and acidic residues" evidence="3">
    <location>
        <begin position="150"/>
        <end position="163"/>
    </location>
</feature>
<dbReference type="OrthoDB" id="360390at2759"/>
<proteinExistence type="evidence at transcript level"/>
<feature type="domain" description="RRM" evidence="4">
    <location>
        <begin position="21"/>
        <end position="98"/>
    </location>
</feature>
<dbReference type="PROSITE" id="PS50102">
    <property type="entry name" value="RRM"/>
    <property type="match status" value="1"/>
</dbReference>
<dbReference type="InterPro" id="IPR034218">
    <property type="entry name" value="SART3_RRM2"/>
</dbReference>
<feature type="compositionally biased region" description="Polar residues" evidence="3">
    <location>
        <begin position="137"/>
        <end position="149"/>
    </location>
</feature>
<dbReference type="GO" id="GO:0005654">
    <property type="term" value="C:nucleoplasm"/>
    <property type="evidence" value="ECO:0007669"/>
    <property type="project" value="TreeGrafter"/>
</dbReference>
<dbReference type="GO" id="GO:0003723">
    <property type="term" value="F:RNA binding"/>
    <property type="evidence" value="ECO:0007669"/>
    <property type="project" value="UniProtKB-UniRule"/>
</dbReference>
<gene>
    <name evidence="5" type="primary">ACYPI002883</name>
</gene>
<reference evidence="5" key="1">
    <citation type="submission" date="2009-06" db="EMBL/GenBank/DDBJ databases">
        <title>A full-length cDNA resource of the pea aphid, Acyrthosiphon pisum.</title>
        <authorList>
            <person name="Shigenobu S."/>
            <person name="Nakabachi A."/>
            <person name="Richards S."/>
        </authorList>
    </citation>
    <scope>NUCLEOTIDE SEQUENCE</scope>
    <source>
        <strain evidence="5">LSR1</strain>
        <tissue evidence="5">Whole body</tissue>
    </source>
</reference>
<accession>C4WVR8</accession>
<dbReference type="GO" id="GO:0000398">
    <property type="term" value="P:mRNA splicing, via spliceosome"/>
    <property type="evidence" value="ECO:0007669"/>
    <property type="project" value="TreeGrafter"/>
</dbReference>
<name>C4WVR8_ACYPI</name>
<evidence type="ECO:0000256" key="3">
    <source>
        <dbReference type="SAM" id="MobiDB-lite"/>
    </source>
</evidence>
<feature type="region of interest" description="Disordered" evidence="3">
    <location>
        <begin position="137"/>
        <end position="169"/>
    </location>
</feature>
<dbReference type="InterPro" id="IPR035979">
    <property type="entry name" value="RBD_domain_sf"/>
</dbReference>
<dbReference type="CDD" id="cd12392">
    <property type="entry name" value="RRM2_SART3"/>
    <property type="match status" value="1"/>
</dbReference>
<dbReference type="InterPro" id="IPR008669">
    <property type="entry name" value="LSM_interact"/>
</dbReference>
<dbReference type="Pfam" id="PF00076">
    <property type="entry name" value="RRM_1"/>
    <property type="match status" value="1"/>
</dbReference>
<keyword evidence="1 2" id="KW-0694">RNA-binding</keyword>
<evidence type="ECO:0000256" key="1">
    <source>
        <dbReference type="ARBA" id="ARBA00022884"/>
    </source>
</evidence>
<dbReference type="PANTHER" id="PTHR15481:SF5">
    <property type="entry name" value="SQUAMOUS CELL CARCINOMA ANTIGEN RECOGNIZED BY T-CELLS 3"/>
    <property type="match status" value="1"/>
</dbReference>
<dbReference type="InterPro" id="IPR000504">
    <property type="entry name" value="RRM_dom"/>
</dbReference>
<dbReference type="InterPro" id="IPR012677">
    <property type="entry name" value="Nucleotide-bd_a/b_plait_sf"/>
</dbReference>